<proteinExistence type="predicted"/>
<feature type="domain" description="AB hydrolase-1" evidence="1">
    <location>
        <begin position="43"/>
        <end position="304"/>
    </location>
</feature>
<protein>
    <submittedName>
        <fullName evidence="2">Pimeloyl-ACP methyl ester carboxylesterase</fullName>
    </submittedName>
</protein>
<reference evidence="2 3" key="1">
    <citation type="submission" date="2016-11" db="EMBL/GenBank/DDBJ databases">
        <authorList>
            <person name="Jaros S."/>
            <person name="Januszkiewicz K."/>
            <person name="Wedrychowicz H."/>
        </authorList>
    </citation>
    <scope>NUCLEOTIDE SEQUENCE [LARGE SCALE GENOMIC DNA]</scope>
    <source>
        <strain evidence="2 3">CGMCC 1.10190</strain>
    </source>
</reference>
<dbReference type="PRINTS" id="PR00111">
    <property type="entry name" value="ABHYDROLASE"/>
</dbReference>
<dbReference type="AlphaFoldDB" id="A0A1M5YEW7"/>
<evidence type="ECO:0000313" key="2">
    <source>
        <dbReference type="EMBL" id="SHI10454.1"/>
    </source>
</evidence>
<dbReference type="EMBL" id="FQXE01000009">
    <property type="protein sequence ID" value="SHI10454.1"/>
    <property type="molecule type" value="Genomic_DNA"/>
</dbReference>
<dbReference type="InterPro" id="IPR029058">
    <property type="entry name" value="AB_hydrolase_fold"/>
</dbReference>
<accession>A0A1M5YEW7</accession>
<dbReference type="InterPro" id="IPR000073">
    <property type="entry name" value="AB_hydrolase_1"/>
</dbReference>
<dbReference type="Pfam" id="PF12697">
    <property type="entry name" value="Abhydrolase_6"/>
    <property type="match status" value="1"/>
</dbReference>
<sequence length="316" mass="34880">MTDMYTPDENLQPRLDYVMCASPAGTHRMAYWEWGDPGNDRVLLCVHGLTRTGRDFDHLARRLAPHYRVVCPDVVGRGKSDWLINAANYVVPQYVADMLTLIARLKPAQLDWVGTSMGGLIGLGLAGTLAISAIVRPDRGACGLPADQTLSLGKMVLNDIGPKLSFSGLTRIAEYVGQPMQFDTFAQAVDYVRSVSAGFGAHDQAGWEDLTRYVFNQQGDHWARHYDLRIAEPFAEQSEARIQASEAILWAAYESITAPILLMRGEESDLLTAEVAEEMLARNPHARLHTVPHVGHAPTLRSGDQIEPVAEFLLTN</sequence>
<keyword evidence="3" id="KW-1185">Reference proteome</keyword>
<dbReference type="PANTHER" id="PTHR43798:SF33">
    <property type="entry name" value="HYDROLASE, PUTATIVE (AFU_ORTHOLOGUE AFUA_2G14860)-RELATED"/>
    <property type="match status" value="1"/>
</dbReference>
<dbReference type="PANTHER" id="PTHR43798">
    <property type="entry name" value="MONOACYLGLYCEROL LIPASE"/>
    <property type="match status" value="1"/>
</dbReference>
<dbReference type="SUPFAM" id="SSF53474">
    <property type="entry name" value="alpha/beta-Hydrolases"/>
    <property type="match status" value="1"/>
</dbReference>
<dbReference type="Gene3D" id="3.40.50.1820">
    <property type="entry name" value="alpha/beta hydrolase"/>
    <property type="match status" value="1"/>
</dbReference>
<evidence type="ECO:0000259" key="1">
    <source>
        <dbReference type="Pfam" id="PF12697"/>
    </source>
</evidence>
<dbReference type="STRING" id="658167.SAMN04488135_10925"/>
<gene>
    <name evidence="2" type="ORF">SAMN04488135_10925</name>
</gene>
<organism evidence="2 3">
    <name type="scientific">Pollutimonas bauzanensis</name>
    <dbReference type="NCBI Taxonomy" id="658167"/>
    <lineage>
        <taxon>Bacteria</taxon>
        <taxon>Pseudomonadati</taxon>
        <taxon>Pseudomonadota</taxon>
        <taxon>Betaproteobacteria</taxon>
        <taxon>Burkholderiales</taxon>
        <taxon>Alcaligenaceae</taxon>
        <taxon>Pollutimonas</taxon>
    </lineage>
</organism>
<dbReference type="GO" id="GO:0016020">
    <property type="term" value="C:membrane"/>
    <property type="evidence" value="ECO:0007669"/>
    <property type="project" value="TreeGrafter"/>
</dbReference>
<dbReference type="InterPro" id="IPR050266">
    <property type="entry name" value="AB_hydrolase_sf"/>
</dbReference>
<dbReference type="Proteomes" id="UP000184226">
    <property type="component" value="Unassembled WGS sequence"/>
</dbReference>
<evidence type="ECO:0000313" key="3">
    <source>
        <dbReference type="Proteomes" id="UP000184226"/>
    </source>
</evidence>
<name>A0A1M5YEW7_9BURK</name>